<dbReference type="AlphaFoldDB" id="A0A1J5QDR1"/>
<proteinExistence type="predicted"/>
<reference evidence="3" key="1">
    <citation type="submission" date="2016-10" db="EMBL/GenBank/DDBJ databases">
        <title>Sequence of Gallionella enrichment culture.</title>
        <authorList>
            <person name="Poehlein A."/>
            <person name="Muehling M."/>
            <person name="Daniel R."/>
        </authorList>
    </citation>
    <scope>NUCLEOTIDE SEQUENCE</scope>
</reference>
<sequence>MKYLTPTSLLIGLVLSAPGLWQAWSDPSVDMGSAVGRFLLAVMLASVGLAMLNSMVRSYKRGAGRPKRRSQDRRMFDRESGA</sequence>
<feature type="region of interest" description="Disordered" evidence="1">
    <location>
        <begin position="62"/>
        <end position="82"/>
    </location>
</feature>
<feature type="transmembrane region" description="Helical" evidence="2">
    <location>
        <begin position="35"/>
        <end position="56"/>
    </location>
</feature>
<dbReference type="EMBL" id="MLJW01000939">
    <property type="protein sequence ID" value="OIQ81322.1"/>
    <property type="molecule type" value="Genomic_DNA"/>
</dbReference>
<name>A0A1J5QDR1_9ZZZZ</name>
<feature type="compositionally biased region" description="Basic residues" evidence="1">
    <location>
        <begin position="62"/>
        <end position="71"/>
    </location>
</feature>
<keyword evidence="2" id="KW-0812">Transmembrane</keyword>
<organism evidence="3">
    <name type="scientific">mine drainage metagenome</name>
    <dbReference type="NCBI Taxonomy" id="410659"/>
    <lineage>
        <taxon>unclassified sequences</taxon>
        <taxon>metagenomes</taxon>
        <taxon>ecological metagenomes</taxon>
    </lineage>
</organism>
<accession>A0A1J5QDR1</accession>
<keyword evidence="2" id="KW-1133">Transmembrane helix</keyword>
<gene>
    <name evidence="3" type="ORF">GALL_369050</name>
</gene>
<evidence type="ECO:0000256" key="2">
    <source>
        <dbReference type="SAM" id="Phobius"/>
    </source>
</evidence>
<protein>
    <submittedName>
        <fullName evidence="3">Uncharacterized protein</fullName>
    </submittedName>
</protein>
<comment type="caution">
    <text evidence="3">The sequence shown here is derived from an EMBL/GenBank/DDBJ whole genome shotgun (WGS) entry which is preliminary data.</text>
</comment>
<evidence type="ECO:0000256" key="1">
    <source>
        <dbReference type="SAM" id="MobiDB-lite"/>
    </source>
</evidence>
<keyword evidence="2" id="KW-0472">Membrane</keyword>
<evidence type="ECO:0000313" key="3">
    <source>
        <dbReference type="EMBL" id="OIQ81322.1"/>
    </source>
</evidence>
<feature type="compositionally biased region" description="Basic and acidic residues" evidence="1">
    <location>
        <begin position="72"/>
        <end position="82"/>
    </location>
</feature>